<evidence type="ECO:0000256" key="6">
    <source>
        <dbReference type="SAM" id="MobiDB-lite"/>
    </source>
</evidence>
<feature type="compositionally biased region" description="Polar residues" evidence="6">
    <location>
        <begin position="116"/>
        <end position="144"/>
    </location>
</feature>
<keyword evidence="4" id="KW-0238">DNA-binding</keyword>
<keyword evidence="5" id="KW-0539">Nucleus</keyword>
<comment type="subcellular location">
    <subcellularLocation>
        <location evidence="1">Nucleus</location>
    </subcellularLocation>
</comment>
<gene>
    <name evidence="8" type="ORF">BZ3500_MVSOF-1268-A1-R1_CHR7-1G09327</name>
</gene>
<dbReference type="PANTHER" id="PTHR12087">
    <property type="entry name" value="ORIGIN RECOGNITION COMPLEX SUBUNIT 4"/>
    <property type="match status" value="1"/>
</dbReference>
<feature type="compositionally biased region" description="Acidic residues" evidence="6">
    <location>
        <begin position="277"/>
        <end position="298"/>
    </location>
</feature>
<dbReference type="AlphaFoldDB" id="A0A2X0LEC2"/>
<dbReference type="InterPro" id="IPR016527">
    <property type="entry name" value="ORC4"/>
</dbReference>
<feature type="compositionally biased region" description="Acidic residues" evidence="6">
    <location>
        <begin position="354"/>
        <end position="364"/>
    </location>
</feature>
<dbReference type="STRING" id="289078.A0A2X0LEC2"/>
<evidence type="ECO:0000313" key="9">
    <source>
        <dbReference type="Proteomes" id="UP000249723"/>
    </source>
</evidence>
<evidence type="ECO:0000259" key="7">
    <source>
        <dbReference type="Pfam" id="PF14629"/>
    </source>
</evidence>
<dbReference type="EMBL" id="FMWP01000127">
    <property type="protein sequence ID" value="SDA03238.1"/>
    <property type="molecule type" value="Genomic_DNA"/>
</dbReference>
<proteinExistence type="inferred from homology"/>
<protein>
    <submittedName>
        <fullName evidence="8">BZ3500_MvSof-1268-A1-R1_Chr7-1g09327 protein</fullName>
    </submittedName>
</protein>
<dbReference type="Proteomes" id="UP000249723">
    <property type="component" value="Unassembled WGS sequence"/>
</dbReference>
<dbReference type="GO" id="GO:0006270">
    <property type="term" value="P:DNA replication initiation"/>
    <property type="evidence" value="ECO:0007669"/>
    <property type="project" value="TreeGrafter"/>
</dbReference>
<dbReference type="Gene3D" id="3.40.50.300">
    <property type="entry name" value="P-loop containing nucleotide triphosphate hydrolases"/>
    <property type="match status" value="1"/>
</dbReference>
<dbReference type="InterPro" id="IPR027417">
    <property type="entry name" value="P-loop_NTPase"/>
</dbReference>
<name>A0A2X0LEC2_9BASI</name>
<feature type="domain" description="Origin recognition complex subunit 4 C-terminal" evidence="7">
    <location>
        <begin position="713"/>
        <end position="890"/>
    </location>
</feature>
<evidence type="ECO:0000256" key="3">
    <source>
        <dbReference type="ARBA" id="ARBA00022705"/>
    </source>
</evidence>
<dbReference type="PANTHER" id="PTHR12087:SF0">
    <property type="entry name" value="ORIGIN RECOGNITION COMPLEX SUBUNIT 4"/>
    <property type="match status" value="1"/>
</dbReference>
<dbReference type="GO" id="GO:0003688">
    <property type="term" value="F:DNA replication origin binding"/>
    <property type="evidence" value="ECO:0007669"/>
    <property type="project" value="TreeGrafter"/>
</dbReference>
<dbReference type="GO" id="GO:0005664">
    <property type="term" value="C:nuclear origin of replication recognition complex"/>
    <property type="evidence" value="ECO:0007669"/>
    <property type="project" value="TreeGrafter"/>
</dbReference>
<dbReference type="SUPFAM" id="SSF52540">
    <property type="entry name" value="P-loop containing nucleoside triphosphate hydrolases"/>
    <property type="match status" value="1"/>
</dbReference>
<evidence type="ECO:0000256" key="2">
    <source>
        <dbReference type="ARBA" id="ARBA00005334"/>
    </source>
</evidence>
<dbReference type="InterPro" id="IPR032705">
    <property type="entry name" value="ORC4_C"/>
</dbReference>
<feature type="compositionally biased region" description="Polar residues" evidence="6">
    <location>
        <begin position="367"/>
        <end position="379"/>
    </location>
</feature>
<reference evidence="9" key="1">
    <citation type="submission" date="2016-10" db="EMBL/GenBank/DDBJ databases">
        <authorList>
            <person name="Jeantristanb JTB J.-T."/>
            <person name="Ricardo R."/>
        </authorList>
    </citation>
    <scope>NUCLEOTIDE SEQUENCE [LARGE SCALE GENOMIC DNA]</scope>
</reference>
<accession>A0A2X0LEC2</accession>
<feature type="compositionally biased region" description="Basic and acidic residues" evidence="6">
    <location>
        <begin position="101"/>
        <end position="112"/>
    </location>
</feature>
<feature type="compositionally biased region" description="Polar residues" evidence="6">
    <location>
        <begin position="301"/>
        <end position="316"/>
    </location>
</feature>
<dbReference type="OrthoDB" id="343623at2759"/>
<feature type="region of interest" description="Disordered" evidence="6">
    <location>
        <begin position="352"/>
        <end position="379"/>
    </location>
</feature>
<evidence type="ECO:0000256" key="4">
    <source>
        <dbReference type="ARBA" id="ARBA00023125"/>
    </source>
</evidence>
<keyword evidence="9" id="KW-1185">Reference proteome</keyword>
<comment type="similarity">
    <text evidence="2">Belongs to the ORC4 family.</text>
</comment>
<evidence type="ECO:0000256" key="5">
    <source>
        <dbReference type="ARBA" id="ARBA00023242"/>
    </source>
</evidence>
<keyword evidence="3" id="KW-0235">DNA replication</keyword>
<sequence length="913" mass="102191">MVSARIQSRQRRQRRQPDTSSDEDGPSLMTAPSSPPKRRHSSTSTLSQSLVGRRGARSRKTEPATAHESKIHDFETTPHRPVQSVKVNYGKGGRRNSGRLGECDEARLDASKPSHLRTSASSVTRTPTKSRIKSSDTSRNQDSMTDGDDSGLSTPSRTARRSARQVTTSAAAAQALYTPQTTSKRSKNAITDTPSKRIKRSSNDSVLIETPSKRTRAKPVNDDESEESDPENIAQDLVQDKPRQLATPRSTPTKPSHADKLLPTRPIRHARATSVETAEETDAQEREGNEEEDEEEDEQTQRSSTPSPSKNQTLAETTPRRSARARRLPVAKLDIDAAPKELRNRLVGWHMNDGDEDSSADELDVLSSPSRSGKSSTAATEMIRDSLDHSQLYPARNLSFLFSRILNGLNGWTLPRQPRAPAQFDRRDALAYPHLSGGYSQWEKPLRYAMNGVVQHNVGNCLIMLGPRGVGKTMVSAFTNMLGHQAPRGMTDFLGRRLHQLFERTVQVLEKAYGKDAMIIVRLSGLVHTTDRLALRSIAHQLQSQGLSDEDGDFGSNAATMTTLLHMLEPANDPRSVAEKPIIILVDEFDLFAQHPRQSFLYSLLDIVQGNRRKAGMGVVGLSARSDCLSILEKRVRSRCQSQVHQMVLQSDFDSYTELAKQVLSVDATAFHEFGDEHCLGPMADDWNLEVEVSTRWQPPSTSVKTTDSEIVSIKAFLDDPLVFDHLERVWSIHGNTPAPLLQALAPVLTHCENLVKDDDQMLGLPHLSHCMFIAGAKPTFREDLPLDHLTILDLTVCVAAKHMRAQHENAINVELLYRCYLEHVQRSRLMVSAKAWTRLAFCMSFDRLRALEILLPWTGKTTQRPSPSRGDRFKLYRFVPWDSTLDEAVRIRQERSRDVPEPLRKWLKSQDA</sequence>
<organism evidence="8 9">
    <name type="scientific">Microbotryum saponariae</name>
    <dbReference type="NCBI Taxonomy" id="289078"/>
    <lineage>
        <taxon>Eukaryota</taxon>
        <taxon>Fungi</taxon>
        <taxon>Dikarya</taxon>
        <taxon>Basidiomycota</taxon>
        <taxon>Pucciniomycotina</taxon>
        <taxon>Microbotryomycetes</taxon>
        <taxon>Microbotryales</taxon>
        <taxon>Microbotryaceae</taxon>
        <taxon>Microbotryum</taxon>
    </lineage>
</organism>
<feature type="compositionally biased region" description="Basic and acidic residues" evidence="6">
    <location>
        <begin position="59"/>
        <end position="78"/>
    </location>
</feature>
<dbReference type="Pfam" id="PF14629">
    <property type="entry name" value="ORC4_C"/>
    <property type="match status" value="1"/>
</dbReference>
<evidence type="ECO:0000256" key="1">
    <source>
        <dbReference type="ARBA" id="ARBA00004123"/>
    </source>
</evidence>
<feature type="compositionally biased region" description="Polar residues" evidence="6">
    <location>
        <begin position="165"/>
        <end position="193"/>
    </location>
</feature>
<evidence type="ECO:0000313" key="8">
    <source>
        <dbReference type="EMBL" id="SDA03238.1"/>
    </source>
</evidence>
<feature type="region of interest" description="Disordered" evidence="6">
    <location>
        <begin position="1"/>
        <end position="332"/>
    </location>
</feature>